<accession>A0A8D1E5Z0</accession>
<protein>
    <submittedName>
        <fullName evidence="1">Uncharacterized protein</fullName>
    </submittedName>
</protein>
<name>A0A8D1E5Z0_PIG</name>
<dbReference type="Ensembl" id="ENSSSCT00040041873.1">
    <property type="protein sequence ID" value="ENSSSCP00040017539.1"/>
    <property type="gene ID" value="ENSSSCG00040031158.1"/>
</dbReference>
<sequence>MGAGWLALPPRRGAVRGPKEKHTHAMIEAKGQVPLALLLCHLEPLCLFQNLLGLRKPERPNRWALVRSVSPAAPVSLEFSSGFFVCVCAHDCRQPASREPMLAALALIRTLAWNPPLCHRGGSKKQINK</sequence>
<reference evidence="1" key="1">
    <citation type="submission" date="2025-08" db="UniProtKB">
        <authorList>
            <consortium name="Ensembl"/>
        </authorList>
    </citation>
    <scope>IDENTIFICATION</scope>
</reference>
<dbReference type="AlphaFoldDB" id="A0A8D1E5Z0"/>
<proteinExistence type="predicted"/>
<evidence type="ECO:0000313" key="1">
    <source>
        <dbReference type="Ensembl" id="ENSSSCP00040017539.1"/>
    </source>
</evidence>
<organism evidence="1 2">
    <name type="scientific">Sus scrofa</name>
    <name type="common">Pig</name>
    <dbReference type="NCBI Taxonomy" id="9823"/>
    <lineage>
        <taxon>Eukaryota</taxon>
        <taxon>Metazoa</taxon>
        <taxon>Chordata</taxon>
        <taxon>Craniata</taxon>
        <taxon>Vertebrata</taxon>
        <taxon>Euteleostomi</taxon>
        <taxon>Mammalia</taxon>
        <taxon>Eutheria</taxon>
        <taxon>Laurasiatheria</taxon>
        <taxon>Artiodactyla</taxon>
        <taxon>Suina</taxon>
        <taxon>Suidae</taxon>
        <taxon>Sus</taxon>
    </lineage>
</organism>
<evidence type="ECO:0000313" key="2">
    <source>
        <dbReference type="Proteomes" id="UP000694722"/>
    </source>
</evidence>
<dbReference type="Proteomes" id="UP000694722">
    <property type="component" value="Unplaced"/>
</dbReference>